<dbReference type="PANTHER" id="PTHR32432:SF3">
    <property type="entry name" value="ETHANOLAMINE UTILIZATION PROTEIN EUTJ"/>
    <property type="match status" value="1"/>
</dbReference>
<evidence type="ECO:0000313" key="1">
    <source>
        <dbReference type="EMBL" id="MCA9308301.1"/>
    </source>
</evidence>
<dbReference type="CDD" id="cd24049">
    <property type="entry name" value="ASKHA_NBD_PilM"/>
    <property type="match status" value="1"/>
</dbReference>
<dbReference type="Gene3D" id="3.30.1490.300">
    <property type="match status" value="1"/>
</dbReference>
<comment type="caution">
    <text evidence="1">The sequence shown here is derived from an EMBL/GenBank/DDBJ whole genome shotgun (WGS) entry which is preliminary data.</text>
</comment>
<dbReference type="AlphaFoldDB" id="A0A955EBA9"/>
<reference evidence="1" key="2">
    <citation type="journal article" date="2021" name="Microbiome">
        <title>Successional dynamics and alternative stable states in a saline activated sludge microbial community over 9 years.</title>
        <authorList>
            <person name="Wang Y."/>
            <person name="Ye J."/>
            <person name="Ju F."/>
            <person name="Liu L."/>
            <person name="Boyd J.A."/>
            <person name="Deng Y."/>
            <person name="Parks D.H."/>
            <person name="Jiang X."/>
            <person name="Yin X."/>
            <person name="Woodcroft B.J."/>
            <person name="Tyson G.W."/>
            <person name="Hugenholtz P."/>
            <person name="Polz M.F."/>
            <person name="Zhang T."/>
        </authorList>
    </citation>
    <scope>NUCLEOTIDE SEQUENCE</scope>
    <source>
        <strain evidence="1">HKST-UBA79</strain>
    </source>
</reference>
<sequence>KGNIVLRRFGVYENTAISFNAEDDHSRKEYIAALRHFISESGFSVSDVVVSLPEDQVFTRVIQVPNMSPAELETSIQFEAEQYIPIPMSEVNFAFQVLEKDTQDTSKMNVLLVAAKLTILNKYLDILKNAGLNPKGLEPGTLAIQRALFPSKEDTNAKIILNITRESTHIVIVQRGGVRFTRSVPIGGETFTKALQQSLKLDSKQASEYKKTYGMDPSQVEGHVYGVLKPLIDNIVGELNRAKIFYTSRNPGVNIDKVTISGGSALMPGLLVYLTSVLDLEVVLANPWHSIQLSSRISEHKEYLLNNAPIFVTPIGLALKVIKHNN</sequence>
<dbReference type="InterPro" id="IPR005883">
    <property type="entry name" value="PilM"/>
</dbReference>
<dbReference type="EMBL" id="JAGQNX010000061">
    <property type="protein sequence ID" value="MCA9308301.1"/>
    <property type="molecule type" value="Genomic_DNA"/>
</dbReference>
<dbReference type="InterPro" id="IPR043129">
    <property type="entry name" value="ATPase_NBD"/>
</dbReference>
<feature type="non-terminal residue" evidence="1">
    <location>
        <position position="1"/>
    </location>
</feature>
<organism evidence="1 2">
    <name type="scientific">candidate division WWE3 bacterium</name>
    <dbReference type="NCBI Taxonomy" id="2053526"/>
    <lineage>
        <taxon>Bacteria</taxon>
        <taxon>Katanobacteria</taxon>
    </lineage>
</organism>
<dbReference type="PIRSF" id="PIRSF019169">
    <property type="entry name" value="PilM"/>
    <property type="match status" value="1"/>
</dbReference>
<accession>A0A955EBA9</accession>
<dbReference type="Proteomes" id="UP000740557">
    <property type="component" value="Unassembled WGS sequence"/>
</dbReference>
<dbReference type="SUPFAM" id="SSF53067">
    <property type="entry name" value="Actin-like ATPase domain"/>
    <property type="match status" value="2"/>
</dbReference>
<gene>
    <name evidence="1" type="primary">pilM</name>
    <name evidence="1" type="ORF">KC980_02200</name>
</gene>
<dbReference type="PANTHER" id="PTHR32432">
    <property type="entry name" value="CELL DIVISION PROTEIN FTSA-RELATED"/>
    <property type="match status" value="1"/>
</dbReference>
<dbReference type="NCBIfam" id="TIGR01175">
    <property type="entry name" value="pilM"/>
    <property type="match status" value="1"/>
</dbReference>
<protein>
    <submittedName>
        <fullName evidence="1">Type IV pilus assembly protein PilM</fullName>
    </submittedName>
</protein>
<evidence type="ECO:0000313" key="2">
    <source>
        <dbReference type="Proteomes" id="UP000740557"/>
    </source>
</evidence>
<reference evidence="1" key="1">
    <citation type="submission" date="2020-04" db="EMBL/GenBank/DDBJ databases">
        <authorList>
            <person name="Zhang T."/>
        </authorList>
    </citation>
    <scope>NUCLEOTIDE SEQUENCE</scope>
    <source>
        <strain evidence="1">HKST-UBA79</strain>
    </source>
</reference>
<dbReference type="InterPro" id="IPR050696">
    <property type="entry name" value="FtsA/MreB"/>
</dbReference>
<dbReference type="Pfam" id="PF11104">
    <property type="entry name" value="PilM_2"/>
    <property type="match status" value="1"/>
</dbReference>
<dbReference type="Gene3D" id="3.30.420.40">
    <property type="match status" value="2"/>
</dbReference>
<name>A0A955EBA9_UNCKA</name>
<proteinExistence type="predicted"/>